<dbReference type="InterPro" id="IPR007431">
    <property type="entry name" value="ACP_PD"/>
</dbReference>
<organism evidence="4 5">
    <name type="scientific">Spirosoma soli</name>
    <dbReference type="NCBI Taxonomy" id="1770529"/>
    <lineage>
        <taxon>Bacteria</taxon>
        <taxon>Pseudomonadati</taxon>
        <taxon>Bacteroidota</taxon>
        <taxon>Cytophagia</taxon>
        <taxon>Cytophagales</taxon>
        <taxon>Cytophagaceae</taxon>
        <taxon>Spirosoma</taxon>
    </lineage>
</organism>
<name>A0ABW5M1E7_9BACT</name>
<dbReference type="EMBL" id="JBHULN010000003">
    <property type="protein sequence ID" value="MFD2570376.1"/>
    <property type="molecule type" value="Genomic_DNA"/>
</dbReference>
<evidence type="ECO:0000313" key="4">
    <source>
        <dbReference type="EMBL" id="MFD2570376.1"/>
    </source>
</evidence>
<proteinExistence type="predicted"/>
<evidence type="ECO:0000256" key="3">
    <source>
        <dbReference type="ARBA" id="ARBA00023098"/>
    </source>
</evidence>
<evidence type="ECO:0000256" key="2">
    <source>
        <dbReference type="ARBA" id="ARBA00022801"/>
    </source>
</evidence>
<dbReference type="PANTHER" id="PTHR38764">
    <property type="entry name" value="ACYL CARRIER PROTEIN PHOSPHODIESTERASE"/>
    <property type="match status" value="1"/>
</dbReference>
<keyword evidence="3" id="KW-0443">Lipid metabolism</keyword>
<accession>A0ABW5M1E7</accession>
<dbReference type="PIRSF" id="PIRSF011489">
    <property type="entry name" value="DUF479"/>
    <property type="match status" value="1"/>
</dbReference>
<gene>
    <name evidence="4" type="ORF">ACFSUS_07005</name>
</gene>
<dbReference type="RefSeq" id="WP_381520997.1">
    <property type="nucleotide sequence ID" value="NZ_JBHULN010000003.1"/>
</dbReference>
<dbReference type="Pfam" id="PF04336">
    <property type="entry name" value="ACP_PD"/>
    <property type="match status" value="1"/>
</dbReference>
<protein>
    <submittedName>
        <fullName evidence="4">ACP phosphodiesterase</fullName>
    </submittedName>
</protein>
<dbReference type="PANTHER" id="PTHR38764:SF1">
    <property type="entry name" value="ACYL CARRIER PROTEIN PHOSPHODIESTERASE"/>
    <property type="match status" value="1"/>
</dbReference>
<comment type="caution">
    <text evidence="4">The sequence shown here is derived from an EMBL/GenBank/DDBJ whole genome shotgun (WGS) entry which is preliminary data.</text>
</comment>
<keyword evidence="1" id="KW-0444">Lipid biosynthesis</keyword>
<reference evidence="5" key="1">
    <citation type="journal article" date="2019" name="Int. J. Syst. Evol. Microbiol.">
        <title>The Global Catalogue of Microorganisms (GCM) 10K type strain sequencing project: providing services to taxonomists for standard genome sequencing and annotation.</title>
        <authorList>
            <consortium name="The Broad Institute Genomics Platform"/>
            <consortium name="The Broad Institute Genome Sequencing Center for Infectious Disease"/>
            <person name="Wu L."/>
            <person name="Ma J."/>
        </authorList>
    </citation>
    <scope>NUCLEOTIDE SEQUENCE [LARGE SCALE GENOMIC DNA]</scope>
    <source>
        <strain evidence="5">KCTC 42805</strain>
    </source>
</reference>
<evidence type="ECO:0000256" key="1">
    <source>
        <dbReference type="ARBA" id="ARBA00022516"/>
    </source>
</evidence>
<evidence type="ECO:0000313" key="5">
    <source>
        <dbReference type="Proteomes" id="UP001597469"/>
    </source>
</evidence>
<keyword evidence="2" id="KW-0378">Hydrolase</keyword>
<dbReference type="Proteomes" id="UP001597469">
    <property type="component" value="Unassembled WGS sequence"/>
</dbReference>
<sequence>MNILAHAYLSNRNEGLLIGNFIGDFIKGDPANPRHKLSADVIAGIRVHRAIDTFTDEHPDVAAVRQLLRPRCHKYAGVAVDVFFDHFLAINFRQLTGEPLHEFTQYFYQTLQRNSARFPVPAIRMLDAMMRYDWLIQYQTAEGIDRSLKGVSRRTVYPSGLDTAIVDFERYYEQIGERFGHFWPELVSHIRQTLETLPDAR</sequence>
<keyword evidence="5" id="KW-1185">Reference proteome</keyword>